<reference evidence="1 2" key="1">
    <citation type="submission" date="2018-01" db="EMBL/GenBank/DDBJ databases">
        <title>The draft genome sequence of Halioglobus japonicus S1-36.</title>
        <authorList>
            <person name="Du Z.-J."/>
            <person name="Shi M.-J."/>
        </authorList>
    </citation>
    <scope>NUCLEOTIDE SEQUENCE [LARGE SCALE GENOMIC DNA]</scope>
    <source>
        <strain evidence="1 2">S1-36</strain>
    </source>
</reference>
<dbReference type="AlphaFoldDB" id="A0AAP8SN20"/>
<dbReference type="Proteomes" id="UP000235162">
    <property type="component" value="Unassembled WGS sequence"/>
</dbReference>
<dbReference type="KEGG" id="hja:BST95_07850"/>
<sequence length="307" mass="33398">MTTLIASSVVRGSQQGDSHGGVYLVDLDAQQVEQVLDWNTMDIDWQGRGADRGLRGIAFHGDTIFIAASDELMAFDRNFRQTGAWRNPYLKHCHEISVHEGQVFLSSTGYDCILAFDTARAEFHWALYVEDTGYRYEGRVFDPRCGEGPLQLNKLHLNSVVANADGLYIAGVKSGGMLHFNGKKVNLSASLPAGTHNAQPYGNGVLFNDTQADFVRYASRVSEEDRAFKVPMMAEDQVTGQGKDDSKVARPGFGRGLCVLGNGLIAAGASPSTLSVHDLKSGKTLLSVSLSTDVRNAIHGLEVWPFS</sequence>
<organism evidence="1 2">
    <name type="scientific">Halioglobus japonicus</name>
    <dbReference type="NCBI Taxonomy" id="930805"/>
    <lineage>
        <taxon>Bacteria</taxon>
        <taxon>Pseudomonadati</taxon>
        <taxon>Pseudomonadota</taxon>
        <taxon>Gammaproteobacteria</taxon>
        <taxon>Cellvibrionales</taxon>
        <taxon>Halieaceae</taxon>
        <taxon>Halioglobus</taxon>
    </lineage>
</organism>
<keyword evidence="2" id="KW-1185">Reference proteome</keyword>
<evidence type="ECO:0000313" key="2">
    <source>
        <dbReference type="Proteomes" id="UP000235162"/>
    </source>
</evidence>
<protein>
    <submittedName>
        <fullName evidence="1">Uncharacterized protein</fullName>
    </submittedName>
</protein>
<gene>
    <name evidence="1" type="ORF">C0029_06895</name>
</gene>
<evidence type="ECO:0000313" key="1">
    <source>
        <dbReference type="EMBL" id="PLW86162.1"/>
    </source>
</evidence>
<dbReference type="InterPro" id="IPR015943">
    <property type="entry name" value="WD40/YVTN_repeat-like_dom_sf"/>
</dbReference>
<dbReference type="RefSeq" id="WP_084198803.1">
    <property type="nucleotide sequence ID" value="NZ_BMYL01000002.1"/>
</dbReference>
<proteinExistence type="predicted"/>
<name>A0AAP8SN20_9GAMM</name>
<dbReference type="SUPFAM" id="SSF63825">
    <property type="entry name" value="YWTD domain"/>
    <property type="match status" value="1"/>
</dbReference>
<comment type="caution">
    <text evidence="1">The sequence shown here is derived from an EMBL/GenBank/DDBJ whole genome shotgun (WGS) entry which is preliminary data.</text>
</comment>
<dbReference type="EMBL" id="PKUR01000002">
    <property type="protein sequence ID" value="PLW86162.1"/>
    <property type="molecule type" value="Genomic_DNA"/>
</dbReference>
<dbReference type="Gene3D" id="2.130.10.10">
    <property type="entry name" value="YVTN repeat-like/Quinoprotein amine dehydrogenase"/>
    <property type="match status" value="1"/>
</dbReference>
<accession>A0AAP8SN20</accession>